<dbReference type="AlphaFoldDB" id="A0A2U2MZ32"/>
<gene>
    <name evidence="3" type="ORF">DEM34_14015</name>
</gene>
<feature type="domain" description="DUF4426" evidence="2">
    <location>
        <begin position="26"/>
        <end position="141"/>
    </location>
</feature>
<dbReference type="Proteomes" id="UP000245474">
    <property type="component" value="Unassembled WGS sequence"/>
</dbReference>
<evidence type="ECO:0000256" key="1">
    <source>
        <dbReference type="SAM" id="SignalP"/>
    </source>
</evidence>
<feature type="signal peptide" evidence="1">
    <location>
        <begin position="1"/>
        <end position="21"/>
    </location>
</feature>
<dbReference type="EMBL" id="QFFI01000024">
    <property type="protein sequence ID" value="PWG61974.1"/>
    <property type="molecule type" value="Genomic_DNA"/>
</dbReference>
<dbReference type="RefSeq" id="WP_109679452.1">
    <property type="nucleotide sequence ID" value="NZ_CP086615.1"/>
</dbReference>
<accession>A0A2U2MZ32</accession>
<protein>
    <submittedName>
        <fullName evidence="3">DUF4426 domain-containing protein</fullName>
    </submittedName>
</protein>
<dbReference type="Gene3D" id="2.60.40.3340">
    <property type="entry name" value="Domain of unknown function DUF4426"/>
    <property type="match status" value="1"/>
</dbReference>
<dbReference type="InterPro" id="IPR025218">
    <property type="entry name" value="DUF4426"/>
</dbReference>
<feature type="chain" id="PRO_5015415753" evidence="1">
    <location>
        <begin position="22"/>
        <end position="143"/>
    </location>
</feature>
<name>A0A2U2MZ32_9GAMM</name>
<comment type="caution">
    <text evidence="3">The sequence shown here is derived from an EMBL/GenBank/DDBJ whole genome shotgun (WGS) entry which is preliminary data.</text>
</comment>
<proteinExistence type="predicted"/>
<dbReference type="OrthoDB" id="8563353at2"/>
<keyword evidence="1" id="KW-0732">Signal</keyword>
<evidence type="ECO:0000313" key="4">
    <source>
        <dbReference type="Proteomes" id="UP000245474"/>
    </source>
</evidence>
<reference evidence="3 4" key="1">
    <citation type="submission" date="2018-05" db="EMBL/GenBank/DDBJ databases">
        <title>Spiribacter halobius sp. nov., a moderately halophilic bacterium isolated from marine solar saltern.</title>
        <authorList>
            <person name="Zheng W.-S."/>
            <person name="Lu D.-C."/>
            <person name="Du Z.-J."/>
        </authorList>
    </citation>
    <scope>NUCLEOTIDE SEQUENCE [LARGE SCALE GENOMIC DNA]</scope>
    <source>
        <strain evidence="3 4">E85</strain>
    </source>
</reference>
<evidence type="ECO:0000313" key="3">
    <source>
        <dbReference type="EMBL" id="PWG61974.1"/>
    </source>
</evidence>
<sequence length="143" mass="16079">MPPLRLLFGLTLMFLALPAAAQQADRFGDYEVHYNAMPTRLLNAEVAASYNILRSRTRGLLMLTVMRGGDAVPARIEALARDADDRLQEVDMREVRQSAWVSYIGTFPVEDEQALRFEVEVTPEGGEAGPFRIGFRQRFFAGE</sequence>
<organism evidence="3 4">
    <name type="scientific">Sediminicurvatus halobius</name>
    <dbReference type="NCBI Taxonomy" id="2182432"/>
    <lineage>
        <taxon>Bacteria</taxon>
        <taxon>Pseudomonadati</taxon>
        <taxon>Pseudomonadota</taxon>
        <taxon>Gammaproteobacteria</taxon>
        <taxon>Chromatiales</taxon>
        <taxon>Ectothiorhodospiraceae</taxon>
        <taxon>Sediminicurvatus</taxon>
    </lineage>
</organism>
<evidence type="ECO:0000259" key="2">
    <source>
        <dbReference type="Pfam" id="PF14467"/>
    </source>
</evidence>
<dbReference type="Pfam" id="PF14467">
    <property type="entry name" value="DUF4426"/>
    <property type="match status" value="1"/>
</dbReference>
<keyword evidence="4" id="KW-1185">Reference proteome</keyword>